<proteinExistence type="predicted"/>
<comment type="caution">
    <text evidence="2">The sequence shown here is derived from an EMBL/GenBank/DDBJ whole genome shotgun (WGS) entry which is preliminary data.</text>
</comment>
<dbReference type="SUPFAM" id="SSF48452">
    <property type="entry name" value="TPR-like"/>
    <property type="match status" value="1"/>
</dbReference>
<evidence type="ECO:0008006" key="4">
    <source>
        <dbReference type="Google" id="ProtNLM"/>
    </source>
</evidence>
<name>A0ABX0I0J1_9FLAO</name>
<feature type="signal peptide" evidence="1">
    <location>
        <begin position="1"/>
        <end position="19"/>
    </location>
</feature>
<dbReference type="Proteomes" id="UP000800984">
    <property type="component" value="Unassembled WGS sequence"/>
</dbReference>
<keyword evidence="1" id="KW-0732">Signal</keyword>
<dbReference type="EMBL" id="JAAJBT010000001">
    <property type="protein sequence ID" value="NHM00712.1"/>
    <property type="molecule type" value="Genomic_DNA"/>
</dbReference>
<dbReference type="InterPro" id="IPR011990">
    <property type="entry name" value="TPR-like_helical_dom_sf"/>
</dbReference>
<organism evidence="2 3">
    <name type="scientific">Flavobacterium difficile</name>
    <dbReference type="NCBI Taxonomy" id="2709659"/>
    <lineage>
        <taxon>Bacteria</taxon>
        <taxon>Pseudomonadati</taxon>
        <taxon>Bacteroidota</taxon>
        <taxon>Flavobacteriia</taxon>
        <taxon>Flavobacteriales</taxon>
        <taxon>Flavobacteriaceae</taxon>
        <taxon>Flavobacterium</taxon>
    </lineage>
</organism>
<accession>A0ABX0I0J1</accession>
<evidence type="ECO:0000313" key="2">
    <source>
        <dbReference type="EMBL" id="NHM00712.1"/>
    </source>
</evidence>
<keyword evidence="3" id="KW-1185">Reference proteome</keyword>
<dbReference type="RefSeq" id="WP_166075746.1">
    <property type="nucleotide sequence ID" value="NZ_JAAJBT010000001.1"/>
</dbReference>
<gene>
    <name evidence="2" type="ORF">G4D72_01145</name>
</gene>
<reference evidence="2 3" key="1">
    <citation type="submission" date="2020-02" db="EMBL/GenBank/DDBJ databases">
        <authorList>
            <person name="Chen W.-M."/>
        </authorList>
    </citation>
    <scope>NUCLEOTIDE SEQUENCE [LARGE SCALE GENOMIC DNA]</scope>
    <source>
        <strain evidence="2 3">KDG-16</strain>
    </source>
</reference>
<evidence type="ECO:0000313" key="3">
    <source>
        <dbReference type="Proteomes" id="UP000800984"/>
    </source>
</evidence>
<protein>
    <recommendedName>
        <fullName evidence="4">Tetratricopeptide repeat protein</fullName>
    </recommendedName>
</protein>
<feature type="chain" id="PRO_5045499918" description="Tetratricopeptide repeat protein" evidence="1">
    <location>
        <begin position="20"/>
        <end position="129"/>
    </location>
</feature>
<dbReference type="Gene3D" id="1.25.40.10">
    <property type="entry name" value="Tetratricopeptide repeat domain"/>
    <property type="match status" value="1"/>
</dbReference>
<evidence type="ECO:0000256" key="1">
    <source>
        <dbReference type="SAM" id="SignalP"/>
    </source>
</evidence>
<sequence>MKKFVVMFVLVCFSQFSIANEKDEFLLEKAKSLVKVENYAAAIPLLKQYINELKTTAPKEVYLELANAYFGLNNQKETLAYIKIAISKAGLTEQDFIYSNTLNEEVSSFVWEFFYNNYDDLREEYLSTK</sequence>